<dbReference type="PANTHER" id="PTHR13504">
    <property type="entry name" value="FIDO DOMAIN-CONTAINING PROTEIN DDB_G0283145"/>
    <property type="match status" value="1"/>
</dbReference>
<evidence type="ECO:0000256" key="1">
    <source>
        <dbReference type="PIRSR" id="PIRSR640198-1"/>
    </source>
</evidence>
<name>A0A318J4M5_BURPY</name>
<dbReference type="InterPro" id="IPR036597">
    <property type="entry name" value="Fido-like_dom_sf"/>
</dbReference>
<evidence type="ECO:0000259" key="4">
    <source>
        <dbReference type="PROSITE" id="PS51459"/>
    </source>
</evidence>
<reference evidence="5 6" key="1">
    <citation type="submission" date="2018-05" db="EMBL/GenBank/DDBJ databases">
        <title>Comparative genomics of bacterial root endophytes of switchgrass collected from native prairies over two seasons.</title>
        <authorList>
            <person name="Tang Y."/>
        </authorList>
    </citation>
    <scope>NUCLEOTIDE SEQUENCE [LARGE SCALE GENOMIC DNA]</scope>
    <source>
        <strain evidence="5 6">NFIX32</strain>
    </source>
</reference>
<dbReference type="EMBL" id="QJJY01000001">
    <property type="protein sequence ID" value="PXX41277.1"/>
    <property type="molecule type" value="Genomic_DNA"/>
</dbReference>
<evidence type="ECO:0000313" key="6">
    <source>
        <dbReference type="Proteomes" id="UP000247755"/>
    </source>
</evidence>
<keyword evidence="2" id="KW-0547">Nucleotide-binding</keyword>
<dbReference type="PANTHER" id="PTHR13504:SF38">
    <property type="entry name" value="FIDO DOMAIN-CONTAINING PROTEIN"/>
    <property type="match status" value="1"/>
</dbReference>
<dbReference type="PROSITE" id="PS51459">
    <property type="entry name" value="FIDO"/>
    <property type="match status" value="1"/>
</dbReference>
<proteinExistence type="predicted"/>
<dbReference type="GO" id="GO:0005524">
    <property type="term" value="F:ATP binding"/>
    <property type="evidence" value="ECO:0007669"/>
    <property type="project" value="UniProtKB-KW"/>
</dbReference>
<dbReference type="RefSeq" id="WP_072443314.1">
    <property type="nucleotide sequence ID" value="NZ_QJJY01000001.1"/>
</dbReference>
<dbReference type="InterPro" id="IPR003812">
    <property type="entry name" value="Fido"/>
</dbReference>
<protein>
    <submittedName>
        <fullName evidence="5">Fic/DOC family protein</fullName>
    </submittedName>
</protein>
<dbReference type="Proteomes" id="UP000247755">
    <property type="component" value="Unassembled WGS sequence"/>
</dbReference>
<dbReference type="InterPro" id="IPR040198">
    <property type="entry name" value="Fido_containing"/>
</dbReference>
<accession>A0A318J4M5</accession>
<dbReference type="AlphaFoldDB" id="A0A318J4M5"/>
<evidence type="ECO:0000256" key="2">
    <source>
        <dbReference type="PIRSR" id="PIRSR640198-2"/>
    </source>
</evidence>
<organism evidence="5 6">
    <name type="scientific">Burkholderia pyrrocinia</name>
    <name type="common">Pseudomonas pyrrocinia</name>
    <dbReference type="NCBI Taxonomy" id="60550"/>
    <lineage>
        <taxon>Bacteria</taxon>
        <taxon>Pseudomonadati</taxon>
        <taxon>Pseudomonadota</taxon>
        <taxon>Betaproteobacteria</taxon>
        <taxon>Burkholderiales</taxon>
        <taxon>Burkholderiaceae</taxon>
        <taxon>Burkholderia</taxon>
        <taxon>Burkholderia cepacia complex</taxon>
    </lineage>
</organism>
<dbReference type="Pfam" id="PF02661">
    <property type="entry name" value="Fic"/>
    <property type="match status" value="1"/>
</dbReference>
<evidence type="ECO:0000313" key="5">
    <source>
        <dbReference type="EMBL" id="PXX41277.1"/>
    </source>
</evidence>
<evidence type="ECO:0000256" key="3">
    <source>
        <dbReference type="SAM" id="MobiDB-lite"/>
    </source>
</evidence>
<feature type="compositionally biased region" description="Basic and acidic residues" evidence="3">
    <location>
        <begin position="31"/>
        <end position="40"/>
    </location>
</feature>
<feature type="domain" description="Fido" evidence="4">
    <location>
        <begin position="231"/>
        <end position="376"/>
    </location>
</feature>
<feature type="active site" evidence="1">
    <location>
        <position position="317"/>
    </location>
</feature>
<feature type="region of interest" description="Disordered" evidence="3">
    <location>
        <begin position="26"/>
        <end position="45"/>
    </location>
</feature>
<dbReference type="SUPFAM" id="SSF140931">
    <property type="entry name" value="Fic-like"/>
    <property type="match status" value="1"/>
</dbReference>
<dbReference type="Gene3D" id="1.10.3290.10">
    <property type="entry name" value="Fido-like domain"/>
    <property type="match status" value="1"/>
</dbReference>
<comment type="caution">
    <text evidence="5">The sequence shown here is derived from an EMBL/GenBank/DDBJ whole genome shotgun (WGS) entry which is preliminary data.</text>
</comment>
<gene>
    <name evidence="5" type="ORF">NA66_1001887</name>
</gene>
<sequence length="514" mass="58424">MQVGFKALAARYGITPAQPLRVDSVIGTGRASRETDEQVENRYPPSYRPTDDFAGHFEFGLKYEELHLEFFARLFAAVGPEPIEMWCRNAPFGQYARRAGFLYEWLTGRRLNVPDVTNGGYVNAVSPTEYLTRTESLRVRRWRVHDNLPGTPAFCPLVRRTAAVQAALQFDLGTALRELDRVFGADILMRTASWLTFKESRASFLIEKEADQTDRIQRFAHVIAQYCGRIDAPLSDRSLHTLQAGILGHDAFGLGLRRSPVFVGQATMRENIVHYIAPAFEDVAAMLEGLGEFEAATRGAEPLARAAALAFGFVYIHPMRDGNGRIHRFLINDSLVRDKAVPDGVILPISATITSSTEFRAGYDRTLEVFSRCFMRRYATSYRFGELVTYEDGTLSNFVFDNYEDARFAWRYPDLTAHVLYTARVVEHTIRTEMADEARTLLIFQLAQERLKEVVEMPGPDADRIIRSIKENGWQISGKLKQQYPQLENERRASRVVEAIRSSFEGRDMNFDNE</sequence>
<keyword evidence="2" id="KW-0067">ATP-binding</keyword>
<feature type="binding site" evidence="2">
    <location>
        <begin position="321"/>
        <end position="328"/>
    </location>
    <ligand>
        <name>ATP</name>
        <dbReference type="ChEBI" id="CHEBI:30616"/>
    </ligand>
</feature>